<accession>A0ABP8L621</accession>
<name>A0ABP8L621_9MICO</name>
<evidence type="ECO:0000313" key="2">
    <source>
        <dbReference type="Proteomes" id="UP001500622"/>
    </source>
</evidence>
<evidence type="ECO:0000313" key="1">
    <source>
        <dbReference type="EMBL" id="GAA4423302.1"/>
    </source>
</evidence>
<dbReference type="Proteomes" id="UP001500622">
    <property type="component" value="Unassembled WGS sequence"/>
</dbReference>
<reference evidence="2" key="1">
    <citation type="journal article" date="2019" name="Int. J. Syst. Evol. Microbiol.">
        <title>The Global Catalogue of Microorganisms (GCM) 10K type strain sequencing project: providing services to taxonomists for standard genome sequencing and annotation.</title>
        <authorList>
            <consortium name="The Broad Institute Genomics Platform"/>
            <consortium name="The Broad Institute Genome Sequencing Center for Infectious Disease"/>
            <person name="Wu L."/>
            <person name="Ma J."/>
        </authorList>
    </citation>
    <scope>NUCLEOTIDE SEQUENCE [LARGE SCALE GENOMIC DNA]</scope>
    <source>
        <strain evidence="2">JCM 17810</strain>
    </source>
</reference>
<dbReference type="EMBL" id="BAABGN010000008">
    <property type="protein sequence ID" value="GAA4423302.1"/>
    <property type="molecule type" value="Genomic_DNA"/>
</dbReference>
<organism evidence="1 2">
    <name type="scientific">Georgenia halophila</name>
    <dbReference type="NCBI Taxonomy" id="620889"/>
    <lineage>
        <taxon>Bacteria</taxon>
        <taxon>Bacillati</taxon>
        <taxon>Actinomycetota</taxon>
        <taxon>Actinomycetes</taxon>
        <taxon>Micrococcales</taxon>
        <taxon>Bogoriellaceae</taxon>
        <taxon>Georgenia</taxon>
    </lineage>
</organism>
<comment type="caution">
    <text evidence="1">The sequence shown here is derived from an EMBL/GenBank/DDBJ whole genome shotgun (WGS) entry which is preliminary data.</text>
</comment>
<keyword evidence="2" id="KW-1185">Reference proteome</keyword>
<sequence>MLCALAVLVALLYARRPDSGFLAWLRESLDAWRSDDLKRENLSQGGVQDAHVDDIFTLGVPDDRPAYARPEEIVARWDLVRGRARHLTKH</sequence>
<gene>
    <name evidence="1" type="ORF">GCM10023169_18730</name>
</gene>
<protein>
    <submittedName>
        <fullName evidence="1">Uncharacterized protein</fullName>
    </submittedName>
</protein>
<proteinExistence type="predicted"/>